<keyword evidence="11" id="KW-1185">Reference proteome</keyword>
<feature type="domain" description="ABC3 transporter permease C-terminal" evidence="8">
    <location>
        <begin position="672"/>
        <end position="785"/>
    </location>
</feature>
<evidence type="ECO:0000259" key="8">
    <source>
        <dbReference type="Pfam" id="PF02687"/>
    </source>
</evidence>
<feature type="transmembrane region" description="Helical" evidence="7">
    <location>
        <begin position="725"/>
        <end position="743"/>
    </location>
</feature>
<evidence type="ECO:0000256" key="1">
    <source>
        <dbReference type="ARBA" id="ARBA00004651"/>
    </source>
</evidence>
<evidence type="ECO:0000256" key="3">
    <source>
        <dbReference type="ARBA" id="ARBA00022692"/>
    </source>
</evidence>
<feature type="domain" description="MacB-like periplasmic core" evidence="9">
    <location>
        <begin position="18"/>
        <end position="232"/>
    </location>
</feature>
<dbReference type="Proteomes" id="UP000260351">
    <property type="component" value="Unassembled WGS sequence"/>
</dbReference>
<dbReference type="InterPro" id="IPR025857">
    <property type="entry name" value="MacB_PCD"/>
</dbReference>
<dbReference type="PANTHER" id="PTHR30572">
    <property type="entry name" value="MEMBRANE COMPONENT OF TRANSPORTER-RELATED"/>
    <property type="match status" value="1"/>
</dbReference>
<evidence type="ECO:0000256" key="7">
    <source>
        <dbReference type="SAM" id="Phobius"/>
    </source>
</evidence>
<evidence type="ECO:0000313" key="11">
    <source>
        <dbReference type="Proteomes" id="UP000260351"/>
    </source>
</evidence>
<dbReference type="GO" id="GO:0022857">
    <property type="term" value="F:transmembrane transporter activity"/>
    <property type="evidence" value="ECO:0007669"/>
    <property type="project" value="TreeGrafter"/>
</dbReference>
<dbReference type="Pfam" id="PF02687">
    <property type="entry name" value="FtsX"/>
    <property type="match status" value="2"/>
</dbReference>
<evidence type="ECO:0000256" key="6">
    <source>
        <dbReference type="ARBA" id="ARBA00038076"/>
    </source>
</evidence>
<comment type="caution">
    <text evidence="10">The sequence shown here is derived from an EMBL/GenBank/DDBJ whole genome shotgun (WGS) entry which is preliminary data.</text>
</comment>
<gene>
    <name evidence="10" type="ORF">DZC52_09075</name>
</gene>
<dbReference type="RefSeq" id="WP_116650822.1">
    <property type="nucleotide sequence ID" value="NZ_QUZK01000037.1"/>
</dbReference>
<feature type="domain" description="MacB-like periplasmic core" evidence="9">
    <location>
        <begin position="467"/>
        <end position="593"/>
    </location>
</feature>
<evidence type="ECO:0008006" key="12">
    <source>
        <dbReference type="Google" id="ProtNLM"/>
    </source>
</evidence>
<keyword evidence="4 7" id="KW-1133">Transmembrane helix</keyword>
<name>A0A3E1K880_9GAMM</name>
<keyword evidence="3 7" id="KW-0812">Transmembrane</keyword>
<dbReference type="PANTHER" id="PTHR30572:SF4">
    <property type="entry name" value="ABC TRANSPORTER PERMEASE YTRF"/>
    <property type="match status" value="1"/>
</dbReference>
<feature type="transmembrane region" description="Helical" evidence="7">
    <location>
        <begin position="666"/>
        <end position="688"/>
    </location>
</feature>
<feature type="transmembrane region" description="Helical" evidence="7">
    <location>
        <begin position="322"/>
        <end position="343"/>
    </location>
</feature>
<evidence type="ECO:0000256" key="4">
    <source>
        <dbReference type="ARBA" id="ARBA00022989"/>
    </source>
</evidence>
<dbReference type="InterPro" id="IPR003838">
    <property type="entry name" value="ABC3_permease_C"/>
</dbReference>
<dbReference type="GO" id="GO:0005886">
    <property type="term" value="C:plasma membrane"/>
    <property type="evidence" value="ECO:0007669"/>
    <property type="project" value="UniProtKB-SubCell"/>
</dbReference>
<dbReference type="AlphaFoldDB" id="A0A3E1K880"/>
<evidence type="ECO:0000259" key="9">
    <source>
        <dbReference type="Pfam" id="PF12704"/>
    </source>
</evidence>
<organism evidence="10 11">
    <name type="scientific">Wenzhouxiangella sediminis</name>
    <dbReference type="NCBI Taxonomy" id="1792836"/>
    <lineage>
        <taxon>Bacteria</taxon>
        <taxon>Pseudomonadati</taxon>
        <taxon>Pseudomonadota</taxon>
        <taxon>Gammaproteobacteria</taxon>
        <taxon>Chromatiales</taxon>
        <taxon>Wenzhouxiangellaceae</taxon>
        <taxon>Wenzhouxiangella</taxon>
    </lineage>
</organism>
<protein>
    <recommendedName>
        <fullName evidence="12">ABC transporter permease</fullName>
    </recommendedName>
</protein>
<dbReference type="InterPro" id="IPR050250">
    <property type="entry name" value="Macrolide_Exporter_MacB"/>
</dbReference>
<feature type="transmembrane region" description="Helical" evidence="7">
    <location>
        <begin position="413"/>
        <end position="433"/>
    </location>
</feature>
<sequence>MNDIRQAFRQLVSRPGFTAIVVVTFALGIGATTAIFSMVNSALIASLPYSQPDQLVRVFEQRPDGGRNTVSGGAFKDWREFNTTFESLAVFDNARMNLTGAGTPERLAGLYVSSEFLSVLRVQPAIGRDFSPDADTAGGSNQVVILTHRFWQQRFSGNEDAIGQAMLLDQTPYTIIGVLPPGALLHDEANFLVPMVITDDPDLWGREGHWRDVIGRIRPDVTIDQAQSDLRTIKQRLGAEYPSFKQDWSVILFTAQEIHTGNVRMTMFILFGTALFVLLIACANVTNLFLARGASRAREMAVRSALGASTSRIVRQWLVESILIALLGCAAGLFVAVFAIKLLTQMVADALPQVLQPHLDTGVLVFSVILACGCGVLSGILPALRASRCNLSGSLREGERGSVGRDRRRSQSALLFSQFALTLVLLIGAGLLLRSFTLLSEVDPGFEPRQSFAFDLSLPEAKYPDPESRLRIVDELITRIETIPGVEYAGVTSYVPLSNRGATEYLSRADRPFSSDYVVGYEAVDRDYFAALGVELMRGRLITDAENRVGAPRVLMINSRVARDLYPDENPIGKQLRFFDRPWEIVGVVEPVRHTAVHIEPPPRIYSAHVHSPWSTSIVVRTALPPTGLIETVRQTVLDVDPDQPIANVRTMEQAVGESLSRHRTVLILLGSFAGVAIVLACVGIYGVMSYTMSQSQREFGIRTALGATSRDMVRMVITRGMKPALLGILTGAAIALLLTGLAESMLFEIHARDPLVFGVATAGLAIMATLSVWIPARRASRADPATTLRDE</sequence>
<evidence type="ECO:0000256" key="5">
    <source>
        <dbReference type="ARBA" id="ARBA00023136"/>
    </source>
</evidence>
<feature type="transmembrane region" description="Helical" evidence="7">
    <location>
        <begin position="755"/>
        <end position="775"/>
    </location>
</feature>
<feature type="transmembrane region" description="Helical" evidence="7">
    <location>
        <begin position="363"/>
        <end position="384"/>
    </location>
</feature>
<feature type="transmembrane region" description="Helical" evidence="7">
    <location>
        <begin position="16"/>
        <end position="39"/>
    </location>
</feature>
<dbReference type="OrthoDB" id="9770036at2"/>
<evidence type="ECO:0000313" key="10">
    <source>
        <dbReference type="EMBL" id="RFF30221.1"/>
    </source>
</evidence>
<keyword evidence="5 7" id="KW-0472">Membrane</keyword>
<dbReference type="Pfam" id="PF12704">
    <property type="entry name" value="MacB_PCD"/>
    <property type="match status" value="2"/>
</dbReference>
<dbReference type="InterPro" id="IPR017800">
    <property type="entry name" value="ADOP"/>
</dbReference>
<dbReference type="EMBL" id="QUZK01000037">
    <property type="protein sequence ID" value="RFF30221.1"/>
    <property type="molecule type" value="Genomic_DNA"/>
</dbReference>
<comment type="subcellular location">
    <subcellularLocation>
        <location evidence="1">Cell membrane</location>
        <topology evidence="1">Multi-pass membrane protein</topology>
    </subcellularLocation>
</comment>
<keyword evidence="2" id="KW-1003">Cell membrane</keyword>
<dbReference type="NCBIfam" id="TIGR03434">
    <property type="entry name" value="ADOP"/>
    <property type="match status" value="1"/>
</dbReference>
<feature type="transmembrane region" description="Helical" evidence="7">
    <location>
        <begin position="267"/>
        <end position="290"/>
    </location>
</feature>
<reference evidence="10 11" key="1">
    <citation type="submission" date="2018-08" db="EMBL/GenBank/DDBJ databases">
        <title>Wenzhouxiangella salilacus sp. nov., a novel bacterium isolated from a saline lake in Xinjiang Province, China.</title>
        <authorList>
            <person name="Han S."/>
        </authorList>
    </citation>
    <scope>NUCLEOTIDE SEQUENCE [LARGE SCALE GENOMIC DNA]</scope>
    <source>
        <strain evidence="10 11">XDB06</strain>
    </source>
</reference>
<comment type="similarity">
    <text evidence="6">Belongs to the ABC-4 integral membrane protein family.</text>
</comment>
<evidence type="ECO:0000256" key="2">
    <source>
        <dbReference type="ARBA" id="ARBA00022475"/>
    </source>
</evidence>
<feature type="domain" description="ABC3 transporter permease C-terminal" evidence="8">
    <location>
        <begin position="274"/>
        <end position="388"/>
    </location>
</feature>
<accession>A0A3E1K880</accession>
<proteinExistence type="inferred from homology"/>